<dbReference type="Proteomes" id="UP000484015">
    <property type="component" value="Unassembled WGS sequence"/>
</dbReference>
<evidence type="ECO:0000256" key="7">
    <source>
        <dbReference type="SAM" id="SignalP"/>
    </source>
</evidence>
<comment type="similarity">
    <text evidence="2 6">Belongs to the FKBP-type PPIase family.</text>
</comment>
<feature type="chain" id="PRO_5026785706" description="Peptidyl-prolyl cis-trans isomerase" evidence="7">
    <location>
        <begin position="29"/>
        <end position="300"/>
    </location>
</feature>
<dbReference type="EMBL" id="WNLA01000005">
    <property type="protein sequence ID" value="MTW02503.1"/>
    <property type="molecule type" value="Genomic_DNA"/>
</dbReference>
<dbReference type="GO" id="GO:0003755">
    <property type="term" value="F:peptidyl-prolyl cis-trans isomerase activity"/>
    <property type="evidence" value="ECO:0007669"/>
    <property type="project" value="UniProtKB-UniRule"/>
</dbReference>
<protein>
    <recommendedName>
        <fullName evidence="6">Peptidyl-prolyl cis-trans isomerase</fullName>
        <ecNumber evidence="6">5.2.1.8</ecNumber>
    </recommendedName>
</protein>
<dbReference type="AlphaFoldDB" id="A0A6L6PY16"/>
<evidence type="ECO:0000259" key="8">
    <source>
        <dbReference type="PROSITE" id="PS50059"/>
    </source>
</evidence>
<proteinExistence type="inferred from homology"/>
<keyword evidence="10" id="KW-1185">Reference proteome</keyword>
<dbReference type="InterPro" id="IPR046357">
    <property type="entry name" value="PPIase_dom_sf"/>
</dbReference>
<gene>
    <name evidence="9" type="ORF">GM668_10465</name>
</gene>
<evidence type="ECO:0000256" key="3">
    <source>
        <dbReference type="ARBA" id="ARBA00023110"/>
    </source>
</evidence>
<comment type="caution">
    <text evidence="9">The sequence shown here is derived from an EMBL/GenBank/DDBJ whole genome shotgun (WGS) entry which is preliminary data.</text>
</comment>
<name>A0A6L6PY16_9BURK</name>
<dbReference type="PROSITE" id="PS50059">
    <property type="entry name" value="FKBP_PPIASE"/>
    <property type="match status" value="2"/>
</dbReference>
<feature type="signal peptide" evidence="7">
    <location>
        <begin position="1"/>
        <end position="28"/>
    </location>
</feature>
<dbReference type="SUPFAM" id="SSF54534">
    <property type="entry name" value="FKBP-like"/>
    <property type="match status" value="2"/>
</dbReference>
<dbReference type="PANTHER" id="PTHR43811">
    <property type="entry name" value="FKBP-TYPE PEPTIDYL-PROLYL CIS-TRANS ISOMERASE FKPA"/>
    <property type="match status" value="1"/>
</dbReference>
<reference evidence="9 10" key="1">
    <citation type="submission" date="2019-11" db="EMBL/GenBank/DDBJ databases">
        <title>Type strains purchased from KCTC, JCM and DSMZ.</title>
        <authorList>
            <person name="Lu H."/>
        </authorList>
    </citation>
    <scope>NUCLEOTIDE SEQUENCE [LARGE SCALE GENOMIC DNA]</scope>
    <source>
        <strain evidence="9 10">KCTC 42409</strain>
    </source>
</reference>
<keyword evidence="3 5" id="KW-0697">Rotamase</keyword>
<dbReference type="Gene3D" id="3.10.50.40">
    <property type="match status" value="2"/>
</dbReference>
<dbReference type="PANTHER" id="PTHR43811:SF19">
    <property type="entry name" value="39 KDA FK506-BINDING NUCLEAR PROTEIN"/>
    <property type="match status" value="1"/>
</dbReference>
<feature type="domain" description="PPIase FKBP-type" evidence="8">
    <location>
        <begin position="189"/>
        <end position="300"/>
    </location>
</feature>
<dbReference type="Pfam" id="PF00254">
    <property type="entry name" value="FKBP_C"/>
    <property type="match status" value="2"/>
</dbReference>
<keyword evidence="7" id="KW-0732">Signal</keyword>
<evidence type="ECO:0000256" key="5">
    <source>
        <dbReference type="PROSITE-ProRule" id="PRU00277"/>
    </source>
</evidence>
<dbReference type="EC" id="5.2.1.8" evidence="6"/>
<evidence type="ECO:0000256" key="2">
    <source>
        <dbReference type="ARBA" id="ARBA00006577"/>
    </source>
</evidence>
<evidence type="ECO:0000256" key="4">
    <source>
        <dbReference type="ARBA" id="ARBA00023235"/>
    </source>
</evidence>
<feature type="domain" description="PPIase FKBP-type" evidence="8">
    <location>
        <begin position="64"/>
        <end position="165"/>
    </location>
</feature>
<comment type="catalytic activity">
    <reaction evidence="1 5 6">
        <text>[protein]-peptidylproline (omega=180) = [protein]-peptidylproline (omega=0)</text>
        <dbReference type="Rhea" id="RHEA:16237"/>
        <dbReference type="Rhea" id="RHEA-COMP:10747"/>
        <dbReference type="Rhea" id="RHEA-COMP:10748"/>
        <dbReference type="ChEBI" id="CHEBI:83833"/>
        <dbReference type="ChEBI" id="CHEBI:83834"/>
        <dbReference type="EC" id="5.2.1.8"/>
    </reaction>
</comment>
<dbReference type="PROSITE" id="PS51257">
    <property type="entry name" value="PROKAR_LIPOPROTEIN"/>
    <property type="match status" value="1"/>
</dbReference>
<organism evidence="9 10">
    <name type="scientific">Pseudoduganella ginsengisoli</name>
    <dbReference type="NCBI Taxonomy" id="1462440"/>
    <lineage>
        <taxon>Bacteria</taxon>
        <taxon>Pseudomonadati</taxon>
        <taxon>Pseudomonadota</taxon>
        <taxon>Betaproteobacteria</taxon>
        <taxon>Burkholderiales</taxon>
        <taxon>Oxalobacteraceae</taxon>
        <taxon>Telluria group</taxon>
        <taxon>Pseudoduganella</taxon>
    </lineage>
</organism>
<dbReference type="OrthoDB" id="280278at2"/>
<evidence type="ECO:0000313" key="9">
    <source>
        <dbReference type="EMBL" id="MTW02503.1"/>
    </source>
</evidence>
<evidence type="ECO:0000313" key="10">
    <source>
        <dbReference type="Proteomes" id="UP000484015"/>
    </source>
</evidence>
<accession>A0A6L6PY16</accession>
<dbReference type="InterPro" id="IPR001179">
    <property type="entry name" value="PPIase_FKBP_dom"/>
</dbReference>
<sequence length="300" mass="31477">MSTIAKKGVMKSMFLKFVPLFCALTLTACGGGAKKTTTVEIPAQPAPPYKTNLIEGKGDTVVAGDLATVNYTGYLYDSTKPNSRGTEFEKGTRSFAPGTGAVLPGTNYSLLGWDQEVPGMRVGGKANLVLPYNLAYGVHEYTSPTGIKVPVYTPVVFEVEVVSVKKASPSAAVTIADITVGTGAAVEYSKTYAAKYTGWLYDSSKAGCSATQLDAAKDCKGAQFDTNTSGTFTFSLNGGLIKGWDRGVLGMKVGGKRTVVIPPELGYGSTPQTKTENGVTTTTIPANSTLVFEIELVSVK</sequence>
<evidence type="ECO:0000256" key="1">
    <source>
        <dbReference type="ARBA" id="ARBA00000971"/>
    </source>
</evidence>
<keyword evidence="4 5" id="KW-0413">Isomerase</keyword>
<evidence type="ECO:0000256" key="6">
    <source>
        <dbReference type="RuleBase" id="RU003915"/>
    </source>
</evidence>